<reference evidence="1" key="1">
    <citation type="journal article" date="2014" name="Int. J. Syst. Evol. Microbiol.">
        <title>Complete genome sequence of Corynebacterium casei LMG S-19264T (=DSM 44701T), isolated from a smear-ripened cheese.</title>
        <authorList>
            <consortium name="US DOE Joint Genome Institute (JGI-PGF)"/>
            <person name="Walter F."/>
            <person name="Albersmeier A."/>
            <person name="Kalinowski J."/>
            <person name="Ruckert C."/>
        </authorList>
    </citation>
    <scope>NUCLEOTIDE SEQUENCE</scope>
    <source>
        <strain evidence="1">VKM B-2484</strain>
    </source>
</reference>
<evidence type="ECO:0000313" key="2">
    <source>
        <dbReference type="Proteomes" id="UP001143370"/>
    </source>
</evidence>
<dbReference type="Proteomes" id="UP001143370">
    <property type="component" value="Unassembled WGS sequence"/>
</dbReference>
<proteinExistence type="predicted"/>
<keyword evidence="2" id="KW-1185">Reference proteome</keyword>
<organism evidence="1 2">
    <name type="scientific">Ancylobacter dichloromethanicus</name>
    <dbReference type="NCBI Taxonomy" id="518825"/>
    <lineage>
        <taxon>Bacteria</taxon>
        <taxon>Pseudomonadati</taxon>
        <taxon>Pseudomonadota</taxon>
        <taxon>Alphaproteobacteria</taxon>
        <taxon>Hyphomicrobiales</taxon>
        <taxon>Xanthobacteraceae</taxon>
        <taxon>Ancylobacter</taxon>
    </lineage>
</organism>
<evidence type="ECO:0000313" key="1">
    <source>
        <dbReference type="EMBL" id="GLK71703.1"/>
    </source>
</evidence>
<comment type="caution">
    <text evidence="1">The sequence shown here is derived from an EMBL/GenBank/DDBJ whole genome shotgun (WGS) entry which is preliminary data.</text>
</comment>
<dbReference type="NCBIfam" id="NF047331">
    <property type="entry name" value="phage_HTJ"/>
    <property type="match status" value="1"/>
</dbReference>
<dbReference type="RefSeq" id="WP_213373040.1">
    <property type="nucleotide sequence ID" value="NZ_BSFJ01000005.1"/>
</dbReference>
<sequence length="69" mass="7706">MAFTQADVDKLKKAMATGVKSLTYSDGKKAEYHSLSEMTAWLRQMEAEVAKASGVRAPRSVLLEQSRDW</sequence>
<protein>
    <submittedName>
        <fullName evidence="1">Uncharacterized protein</fullName>
    </submittedName>
</protein>
<reference evidence="1" key="2">
    <citation type="submission" date="2023-01" db="EMBL/GenBank/DDBJ databases">
        <authorList>
            <person name="Sun Q."/>
            <person name="Evtushenko L."/>
        </authorList>
    </citation>
    <scope>NUCLEOTIDE SEQUENCE</scope>
    <source>
        <strain evidence="1">VKM B-2484</strain>
    </source>
</reference>
<dbReference type="EMBL" id="BSFJ01000005">
    <property type="protein sequence ID" value="GLK71703.1"/>
    <property type="molecule type" value="Genomic_DNA"/>
</dbReference>
<gene>
    <name evidence="1" type="ORF">GCM10017643_18180</name>
</gene>
<dbReference type="AlphaFoldDB" id="A0A9W6J8K2"/>
<accession>A0A9W6J8K2</accession>
<name>A0A9W6J8K2_9HYPH</name>